<evidence type="ECO:0000256" key="1">
    <source>
        <dbReference type="SAM" id="MobiDB-lite"/>
    </source>
</evidence>
<proteinExistence type="predicted"/>
<sequence>MGTHKQVDPDELSPNMRLGLPDESRYDLDRLMYSPDSNTKNSFANKKSKKDMLVDRLENYNEDRLYADENERQSAIDASLFVEKRKRTDKKDEYSIAKPENKVFSDRIVGLSKGRKKRVKRSALAKLKFKPKARPAKGTPGSPTGTDDGGRGTHTKDIVIQVEEAEGDPKRKTRFADEMQNADGADGSAAAKTKDGQDLNANDVKPLDQIETLSDIADNENAVGDLSDDEPRLILPNLRPVKKSKSKRARDRSSHVPNPQSSSMPQRTRFTPAILTRSPTALEEEFSAPMPTMPPASTMHPLVRIHRKENPRAWKDALGDKANGMESMNMDTAKRQLSENRLKRLLEELYTDKKYFDYVKKTTTDTEQNLMQSADKSLDFLYGRAMFWEEKEPIPERPPSHVKRMFSRYEPSKSPTKSLQRSATILSRNGISRNSVHRAPSTSLATRTPSTRKATRTPSLRQNLRTPSTQVSRLKKREQLDKKKKENLNNASKKTSKYLEDSTQTDFSPIPSITPVEGMAIEGNLEAFDTMSLPRSPGIQIDRLSPVMPLQREVTRADIQLEEYDGQEAEYDDLNRDLRYDNQHIDEGPNAVSAV</sequence>
<feature type="compositionally biased region" description="Polar residues" evidence="1">
    <location>
        <begin position="255"/>
        <end position="267"/>
    </location>
</feature>
<gene>
    <name evidence="2" type="ORF">DPMN_107358</name>
</gene>
<comment type="caution">
    <text evidence="2">The sequence shown here is derived from an EMBL/GenBank/DDBJ whole genome shotgun (WGS) entry which is preliminary data.</text>
</comment>
<evidence type="ECO:0000313" key="2">
    <source>
        <dbReference type="EMBL" id="KAH3834040.1"/>
    </source>
</evidence>
<reference evidence="2" key="2">
    <citation type="submission" date="2020-11" db="EMBL/GenBank/DDBJ databases">
        <authorList>
            <person name="McCartney M.A."/>
            <person name="Auch B."/>
            <person name="Kono T."/>
            <person name="Mallez S."/>
            <person name="Becker A."/>
            <person name="Gohl D.M."/>
            <person name="Silverstein K.A.T."/>
            <person name="Koren S."/>
            <person name="Bechman K.B."/>
            <person name="Herman A."/>
            <person name="Abrahante J.E."/>
            <person name="Garbe J."/>
        </authorList>
    </citation>
    <scope>NUCLEOTIDE SEQUENCE</scope>
    <source>
        <strain evidence="2">Duluth1</strain>
        <tissue evidence="2">Whole animal</tissue>
    </source>
</reference>
<feature type="compositionally biased region" description="Polar residues" evidence="1">
    <location>
        <begin position="426"/>
        <end position="472"/>
    </location>
</feature>
<feature type="region of interest" description="Disordered" evidence="1">
    <location>
        <begin position="221"/>
        <end position="267"/>
    </location>
</feature>
<feature type="region of interest" description="Disordered" evidence="1">
    <location>
        <begin position="179"/>
        <end position="204"/>
    </location>
</feature>
<dbReference type="AlphaFoldDB" id="A0A9D4K6S9"/>
<dbReference type="EMBL" id="JAIWYP010000004">
    <property type="protein sequence ID" value="KAH3834040.1"/>
    <property type="molecule type" value="Genomic_DNA"/>
</dbReference>
<feature type="compositionally biased region" description="Basic residues" evidence="1">
    <location>
        <begin position="115"/>
        <end position="135"/>
    </location>
</feature>
<feature type="compositionally biased region" description="Basic residues" evidence="1">
    <location>
        <begin position="240"/>
        <end position="250"/>
    </location>
</feature>
<feature type="compositionally biased region" description="Basic and acidic residues" evidence="1">
    <location>
        <begin position="477"/>
        <end position="487"/>
    </location>
</feature>
<protein>
    <submittedName>
        <fullName evidence="2">Uncharacterized protein</fullName>
    </submittedName>
</protein>
<keyword evidence="3" id="KW-1185">Reference proteome</keyword>
<dbReference type="Proteomes" id="UP000828390">
    <property type="component" value="Unassembled WGS sequence"/>
</dbReference>
<feature type="region of interest" description="Disordered" evidence="1">
    <location>
        <begin position="426"/>
        <end position="513"/>
    </location>
</feature>
<feature type="region of interest" description="Disordered" evidence="1">
    <location>
        <begin position="115"/>
        <end position="156"/>
    </location>
</feature>
<name>A0A9D4K6S9_DREPO</name>
<reference evidence="2" key="1">
    <citation type="journal article" date="2019" name="bioRxiv">
        <title>The Genome of the Zebra Mussel, Dreissena polymorpha: A Resource for Invasive Species Research.</title>
        <authorList>
            <person name="McCartney M.A."/>
            <person name="Auch B."/>
            <person name="Kono T."/>
            <person name="Mallez S."/>
            <person name="Zhang Y."/>
            <person name="Obille A."/>
            <person name="Becker A."/>
            <person name="Abrahante J.E."/>
            <person name="Garbe J."/>
            <person name="Badalamenti J.P."/>
            <person name="Herman A."/>
            <person name="Mangelson H."/>
            <person name="Liachko I."/>
            <person name="Sullivan S."/>
            <person name="Sone E.D."/>
            <person name="Koren S."/>
            <person name="Silverstein K.A.T."/>
            <person name="Beckman K.B."/>
            <person name="Gohl D.M."/>
        </authorList>
    </citation>
    <scope>NUCLEOTIDE SEQUENCE</scope>
    <source>
        <strain evidence="2">Duluth1</strain>
        <tissue evidence="2">Whole animal</tissue>
    </source>
</reference>
<feature type="region of interest" description="Disordered" evidence="1">
    <location>
        <begin position="1"/>
        <end position="21"/>
    </location>
</feature>
<evidence type="ECO:0000313" key="3">
    <source>
        <dbReference type="Proteomes" id="UP000828390"/>
    </source>
</evidence>
<accession>A0A9D4K6S9</accession>
<organism evidence="2 3">
    <name type="scientific">Dreissena polymorpha</name>
    <name type="common">Zebra mussel</name>
    <name type="synonym">Mytilus polymorpha</name>
    <dbReference type="NCBI Taxonomy" id="45954"/>
    <lineage>
        <taxon>Eukaryota</taxon>
        <taxon>Metazoa</taxon>
        <taxon>Spiralia</taxon>
        <taxon>Lophotrochozoa</taxon>
        <taxon>Mollusca</taxon>
        <taxon>Bivalvia</taxon>
        <taxon>Autobranchia</taxon>
        <taxon>Heteroconchia</taxon>
        <taxon>Euheterodonta</taxon>
        <taxon>Imparidentia</taxon>
        <taxon>Neoheterodontei</taxon>
        <taxon>Myida</taxon>
        <taxon>Dreissenoidea</taxon>
        <taxon>Dreissenidae</taxon>
        <taxon>Dreissena</taxon>
    </lineage>
</organism>